<organism evidence="2 3">
    <name type="scientific">Rhizopus oryzae</name>
    <name type="common">Mucormycosis agent</name>
    <name type="synonym">Rhizopus arrhizus var. delemar</name>
    <dbReference type="NCBI Taxonomy" id="64495"/>
    <lineage>
        <taxon>Eukaryota</taxon>
        <taxon>Fungi</taxon>
        <taxon>Fungi incertae sedis</taxon>
        <taxon>Mucoromycota</taxon>
        <taxon>Mucoromycotina</taxon>
        <taxon>Mucoromycetes</taxon>
        <taxon>Mucorales</taxon>
        <taxon>Mucorineae</taxon>
        <taxon>Rhizopodaceae</taxon>
        <taxon>Rhizopus</taxon>
    </lineage>
</organism>
<proteinExistence type="predicted"/>
<dbReference type="AlphaFoldDB" id="A0A9P6X2U1"/>
<keyword evidence="3" id="KW-1185">Reference proteome</keyword>
<dbReference type="InterPro" id="IPR009057">
    <property type="entry name" value="Homeodomain-like_sf"/>
</dbReference>
<dbReference type="OrthoDB" id="2285414at2759"/>
<dbReference type="PANTHER" id="PTHR46564">
    <property type="entry name" value="TRANSPOSASE"/>
    <property type="match status" value="1"/>
</dbReference>
<dbReference type="InterPro" id="IPR036397">
    <property type="entry name" value="RNaseH_sf"/>
</dbReference>
<dbReference type="EMBL" id="JAANQT010001748">
    <property type="protein sequence ID" value="KAG1304079.1"/>
    <property type="molecule type" value="Genomic_DNA"/>
</dbReference>
<dbReference type="InterPro" id="IPR038717">
    <property type="entry name" value="Tc1-like_DDE_dom"/>
</dbReference>
<dbReference type="PANTHER" id="PTHR46564:SF1">
    <property type="entry name" value="TRANSPOSASE"/>
    <property type="match status" value="1"/>
</dbReference>
<protein>
    <recommendedName>
        <fullName evidence="1">Tc1-like transposase DDE domain-containing protein</fullName>
    </recommendedName>
</protein>
<dbReference type="Gene3D" id="3.30.420.10">
    <property type="entry name" value="Ribonuclease H-like superfamily/Ribonuclease H"/>
    <property type="match status" value="1"/>
</dbReference>
<dbReference type="SUPFAM" id="SSF46689">
    <property type="entry name" value="Homeodomain-like"/>
    <property type="match status" value="1"/>
</dbReference>
<comment type="caution">
    <text evidence="2">The sequence shown here is derived from an EMBL/GenBank/DDBJ whole genome shotgun (WGS) entry which is preliminary data.</text>
</comment>
<dbReference type="Pfam" id="PF13358">
    <property type="entry name" value="DDE_3"/>
    <property type="match status" value="1"/>
</dbReference>
<dbReference type="Proteomes" id="UP000716291">
    <property type="component" value="Unassembled WGS sequence"/>
</dbReference>
<evidence type="ECO:0000259" key="1">
    <source>
        <dbReference type="Pfam" id="PF13358"/>
    </source>
</evidence>
<feature type="domain" description="Tc1-like transposase DDE" evidence="1">
    <location>
        <begin position="275"/>
        <end position="356"/>
    </location>
</feature>
<sequence>MSNFNRVVFEDGKGGLRDEEDVELMKVDELDVKVRKLVTMEYYLNQQLDIEKKKKYTIYSEYDKMNFILHMLTKAPKKIASVARKYNINERAGQRWWNQYKNDPDTFFLPKARGDRKKLHEEYQAFLTDLLDENPSINIEQALEQLTTKFDNFLKRNNEGAIEVRYEWAKKIVESDMSFFKNCVFIDEYGFHINMNRSGAWARKGEIPVVKFENTKAVSHTILGAISAYAVVSISIRTPSVSTTQLVPVEVGKKRKLGNGKTQKSKPKGTTTDHYLRFLSDTFDILDDYEYMQCSYIIMGNAPIHKRANIQEMIANREYKCVYLPPYSPELNPIEQFWSAVKSELKRHQILEEETLQDRISETCSQVPQIHLYGFTKHPHSRLEDCMNKKAI</sequence>
<accession>A0A9P6X2U1</accession>
<evidence type="ECO:0000313" key="2">
    <source>
        <dbReference type="EMBL" id="KAG1304079.1"/>
    </source>
</evidence>
<dbReference type="GO" id="GO:0003676">
    <property type="term" value="F:nucleic acid binding"/>
    <property type="evidence" value="ECO:0007669"/>
    <property type="project" value="InterPro"/>
</dbReference>
<name>A0A9P6X2U1_RHIOR</name>
<gene>
    <name evidence="2" type="ORF">G6F64_009515</name>
</gene>
<evidence type="ECO:0000313" key="3">
    <source>
        <dbReference type="Proteomes" id="UP000716291"/>
    </source>
</evidence>
<reference evidence="2" key="1">
    <citation type="journal article" date="2020" name="Microb. Genom.">
        <title>Genetic diversity of clinical and environmental Mucorales isolates obtained from an investigation of mucormycosis cases among solid organ transplant recipients.</title>
        <authorList>
            <person name="Nguyen M.H."/>
            <person name="Kaul D."/>
            <person name="Muto C."/>
            <person name="Cheng S.J."/>
            <person name="Richter R.A."/>
            <person name="Bruno V.M."/>
            <person name="Liu G."/>
            <person name="Beyhan S."/>
            <person name="Sundermann A.J."/>
            <person name="Mounaud S."/>
            <person name="Pasculle A.W."/>
            <person name="Nierman W.C."/>
            <person name="Driscoll E."/>
            <person name="Cumbie R."/>
            <person name="Clancy C.J."/>
            <person name="Dupont C.L."/>
        </authorList>
    </citation>
    <scope>NUCLEOTIDE SEQUENCE</scope>
    <source>
        <strain evidence="2">GL11</strain>
    </source>
</reference>